<feature type="transmembrane region" description="Helical" evidence="6">
    <location>
        <begin position="35"/>
        <end position="55"/>
    </location>
</feature>
<dbReference type="RefSeq" id="WP_107939471.1">
    <property type="nucleotide sequence ID" value="NZ_QANS01000002.1"/>
</dbReference>
<organism evidence="8 9">
    <name type="scientific">Stenotrophobium rhamnosiphilum</name>
    <dbReference type="NCBI Taxonomy" id="2029166"/>
    <lineage>
        <taxon>Bacteria</taxon>
        <taxon>Pseudomonadati</taxon>
        <taxon>Pseudomonadota</taxon>
        <taxon>Gammaproteobacteria</taxon>
        <taxon>Nevskiales</taxon>
        <taxon>Nevskiaceae</taxon>
        <taxon>Stenotrophobium</taxon>
    </lineage>
</organism>
<evidence type="ECO:0000256" key="4">
    <source>
        <dbReference type="ARBA" id="ARBA00022989"/>
    </source>
</evidence>
<proteinExistence type="predicted"/>
<evidence type="ECO:0000256" key="3">
    <source>
        <dbReference type="ARBA" id="ARBA00022692"/>
    </source>
</evidence>
<reference evidence="8 9" key="1">
    <citation type="submission" date="2018-04" db="EMBL/GenBank/DDBJ databases">
        <title>Novel species isolated from glacier.</title>
        <authorList>
            <person name="Liu Q."/>
            <person name="Xin Y.-H."/>
        </authorList>
    </citation>
    <scope>NUCLEOTIDE SEQUENCE [LARGE SCALE GENOMIC DNA]</scope>
    <source>
        <strain evidence="8 9">GT1R17</strain>
    </source>
</reference>
<evidence type="ECO:0000313" key="9">
    <source>
        <dbReference type="Proteomes" id="UP000244248"/>
    </source>
</evidence>
<dbReference type="EMBL" id="QANS01000002">
    <property type="protein sequence ID" value="PTU32278.1"/>
    <property type="molecule type" value="Genomic_DNA"/>
</dbReference>
<evidence type="ECO:0000256" key="5">
    <source>
        <dbReference type="ARBA" id="ARBA00023136"/>
    </source>
</evidence>
<keyword evidence="2" id="KW-1003">Cell membrane</keyword>
<keyword evidence="5 6" id="KW-0472">Membrane</keyword>
<gene>
    <name evidence="8" type="ORF">CJD38_06395</name>
</gene>
<comment type="subcellular location">
    <subcellularLocation>
        <location evidence="1">Cell membrane</location>
        <topology evidence="1">Multi-pass membrane protein</topology>
    </subcellularLocation>
</comment>
<protein>
    <recommendedName>
        <fullName evidence="7">Cardiolipin synthase N-terminal domain-containing protein</fullName>
    </recommendedName>
</protein>
<dbReference type="GO" id="GO:0005886">
    <property type="term" value="C:plasma membrane"/>
    <property type="evidence" value="ECO:0007669"/>
    <property type="project" value="UniProtKB-SubCell"/>
</dbReference>
<accession>A0A2T5MI73</accession>
<name>A0A2T5MI73_9GAMM</name>
<keyword evidence="9" id="KW-1185">Reference proteome</keyword>
<feature type="transmembrane region" description="Helical" evidence="6">
    <location>
        <begin position="7"/>
        <end position="29"/>
    </location>
</feature>
<keyword evidence="3 6" id="KW-0812">Transmembrane</keyword>
<keyword evidence="4 6" id="KW-1133">Transmembrane helix</keyword>
<dbReference type="AlphaFoldDB" id="A0A2T5MI73"/>
<dbReference type="Proteomes" id="UP000244248">
    <property type="component" value="Unassembled WGS sequence"/>
</dbReference>
<feature type="domain" description="Cardiolipin synthase N-terminal" evidence="7">
    <location>
        <begin position="15"/>
        <end position="57"/>
    </location>
</feature>
<sequence length="60" mass="6453">MSLHVNGFWGIIHLALVIWAVVSIVQSGASTGGKVGWILLIALLPVLGFVIWLFLGPKSR</sequence>
<evidence type="ECO:0000256" key="2">
    <source>
        <dbReference type="ARBA" id="ARBA00022475"/>
    </source>
</evidence>
<evidence type="ECO:0000259" key="7">
    <source>
        <dbReference type="Pfam" id="PF13396"/>
    </source>
</evidence>
<dbReference type="OrthoDB" id="8455471at2"/>
<evidence type="ECO:0000313" key="8">
    <source>
        <dbReference type="EMBL" id="PTU32278.1"/>
    </source>
</evidence>
<evidence type="ECO:0000256" key="6">
    <source>
        <dbReference type="SAM" id="Phobius"/>
    </source>
</evidence>
<comment type="caution">
    <text evidence="8">The sequence shown here is derived from an EMBL/GenBank/DDBJ whole genome shotgun (WGS) entry which is preliminary data.</text>
</comment>
<dbReference type="Pfam" id="PF13396">
    <property type="entry name" value="PLDc_N"/>
    <property type="match status" value="1"/>
</dbReference>
<evidence type="ECO:0000256" key="1">
    <source>
        <dbReference type="ARBA" id="ARBA00004651"/>
    </source>
</evidence>
<dbReference type="InterPro" id="IPR027379">
    <property type="entry name" value="CLS_N"/>
</dbReference>